<dbReference type="CDD" id="cd18773">
    <property type="entry name" value="PDC1_HK_sensor"/>
    <property type="match status" value="1"/>
</dbReference>
<dbReference type="GO" id="GO:0000155">
    <property type="term" value="F:phosphorelay sensor kinase activity"/>
    <property type="evidence" value="ECO:0007669"/>
    <property type="project" value="InterPro"/>
</dbReference>
<comment type="subcellular location">
    <subcellularLocation>
        <location evidence="3">Cell membrane</location>
        <topology evidence="3">Multi-pass membrane protein</topology>
    </subcellularLocation>
    <subcellularLocation>
        <location evidence="2">Membrane raft</location>
        <topology evidence="2">Multi-pass membrane protein</topology>
    </subcellularLocation>
</comment>
<keyword evidence="6" id="KW-0597">Phosphoprotein</keyword>
<dbReference type="PRINTS" id="PR00344">
    <property type="entry name" value="BCTRLSENSOR"/>
</dbReference>
<dbReference type="STRING" id="39480.EUAN_20790"/>
<comment type="catalytic activity">
    <reaction evidence="1">
        <text>ATP + protein L-histidine = ADP + protein N-phospho-L-histidine.</text>
        <dbReference type="EC" id="2.7.13.3"/>
    </reaction>
</comment>
<dbReference type="EC" id="2.7.13.3" evidence="4"/>
<keyword evidence="11" id="KW-0067">ATP-binding</keyword>
<evidence type="ECO:0000256" key="15">
    <source>
        <dbReference type="SAM" id="Phobius"/>
    </source>
</evidence>
<evidence type="ECO:0000259" key="17">
    <source>
        <dbReference type="PROSITE" id="PS50885"/>
    </source>
</evidence>
<gene>
    <name evidence="18" type="primary">phoR_4</name>
    <name evidence="18" type="ORF">EUAN_20790</name>
</gene>
<evidence type="ECO:0000256" key="11">
    <source>
        <dbReference type="ARBA" id="ARBA00022840"/>
    </source>
</evidence>
<evidence type="ECO:0000256" key="12">
    <source>
        <dbReference type="ARBA" id="ARBA00022989"/>
    </source>
</evidence>
<evidence type="ECO:0000256" key="10">
    <source>
        <dbReference type="ARBA" id="ARBA00022777"/>
    </source>
</evidence>
<dbReference type="SUPFAM" id="SSF55874">
    <property type="entry name" value="ATPase domain of HSP90 chaperone/DNA topoisomerase II/histidine kinase"/>
    <property type="match status" value="1"/>
</dbReference>
<dbReference type="SUPFAM" id="SSF47384">
    <property type="entry name" value="Homodimeric domain of signal transducing histidine kinase"/>
    <property type="match status" value="1"/>
</dbReference>
<evidence type="ECO:0000256" key="14">
    <source>
        <dbReference type="ARBA" id="ARBA00023136"/>
    </source>
</evidence>
<dbReference type="InterPro" id="IPR003660">
    <property type="entry name" value="HAMP_dom"/>
</dbReference>
<evidence type="ECO:0000256" key="13">
    <source>
        <dbReference type="ARBA" id="ARBA00023012"/>
    </source>
</evidence>
<dbReference type="InterPro" id="IPR004358">
    <property type="entry name" value="Sig_transdc_His_kin-like_C"/>
</dbReference>
<keyword evidence="10" id="KW-0418">Kinase</keyword>
<dbReference type="SUPFAM" id="SSF103190">
    <property type="entry name" value="Sensory domain-like"/>
    <property type="match status" value="1"/>
</dbReference>
<dbReference type="Gene3D" id="1.10.8.500">
    <property type="entry name" value="HAMP domain in histidine kinase"/>
    <property type="match status" value="1"/>
</dbReference>
<keyword evidence="13" id="KW-0902">Two-component regulatory system</keyword>
<feature type="domain" description="HAMP" evidence="17">
    <location>
        <begin position="203"/>
        <end position="255"/>
    </location>
</feature>
<proteinExistence type="predicted"/>
<feature type="domain" description="Histidine kinase" evidence="16">
    <location>
        <begin position="263"/>
        <end position="477"/>
    </location>
</feature>
<dbReference type="Gene3D" id="3.30.450.20">
    <property type="entry name" value="PAS domain"/>
    <property type="match status" value="1"/>
</dbReference>
<dbReference type="InterPro" id="IPR036890">
    <property type="entry name" value="HATPase_C_sf"/>
</dbReference>
<dbReference type="PANTHER" id="PTHR45528:SF1">
    <property type="entry name" value="SENSOR HISTIDINE KINASE CPXA"/>
    <property type="match status" value="1"/>
</dbReference>
<dbReference type="FunFam" id="3.30.565.10:FF:000023">
    <property type="entry name" value="PAS domain-containing sensor histidine kinase"/>
    <property type="match status" value="1"/>
</dbReference>
<dbReference type="PROSITE" id="PS50885">
    <property type="entry name" value="HAMP"/>
    <property type="match status" value="1"/>
</dbReference>
<dbReference type="AlphaFoldDB" id="A0A1S1V4S5"/>
<evidence type="ECO:0000256" key="7">
    <source>
        <dbReference type="ARBA" id="ARBA00022679"/>
    </source>
</evidence>
<organism evidence="18 19">
    <name type="scientific">Andreesenia angusta</name>
    <dbReference type="NCBI Taxonomy" id="39480"/>
    <lineage>
        <taxon>Bacteria</taxon>
        <taxon>Bacillati</taxon>
        <taxon>Bacillota</taxon>
        <taxon>Tissierellia</taxon>
        <taxon>Tissierellales</taxon>
        <taxon>Gottschalkiaceae</taxon>
        <taxon>Andreesenia</taxon>
    </lineage>
</organism>
<keyword evidence="14 15" id="KW-0472">Membrane</keyword>
<dbReference type="EMBL" id="MKIE01000011">
    <property type="protein sequence ID" value="OHW61538.1"/>
    <property type="molecule type" value="Genomic_DNA"/>
</dbReference>
<keyword evidence="7 18" id="KW-0808">Transferase</keyword>
<dbReference type="Pfam" id="PF00512">
    <property type="entry name" value="HisKA"/>
    <property type="match status" value="1"/>
</dbReference>
<dbReference type="SUPFAM" id="SSF158472">
    <property type="entry name" value="HAMP domain-like"/>
    <property type="match status" value="1"/>
</dbReference>
<evidence type="ECO:0000256" key="2">
    <source>
        <dbReference type="ARBA" id="ARBA00004314"/>
    </source>
</evidence>
<dbReference type="SMART" id="SM00387">
    <property type="entry name" value="HATPase_c"/>
    <property type="match status" value="1"/>
</dbReference>
<evidence type="ECO:0000256" key="8">
    <source>
        <dbReference type="ARBA" id="ARBA00022692"/>
    </source>
</evidence>
<keyword evidence="5" id="KW-1003">Cell membrane</keyword>
<dbReference type="CDD" id="cd00082">
    <property type="entry name" value="HisKA"/>
    <property type="match status" value="1"/>
</dbReference>
<dbReference type="SMART" id="SM00304">
    <property type="entry name" value="HAMP"/>
    <property type="match status" value="1"/>
</dbReference>
<dbReference type="Pfam" id="PF00672">
    <property type="entry name" value="HAMP"/>
    <property type="match status" value="1"/>
</dbReference>
<keyword evidence="12 15" id="KW-1133">Transmembrane helix</keyword>
<dbReference type="CDD" id="cd06225">
    <property type="entry name" value="HAMP"/>
    <property type="match status" value="1"/>
</dbReference>
<dbReference type="Proteomes" id="UP000180254">
    <property type="component" value="Unassembled WGS sequence"/>
</dbReference>
<accession>A0A1S1V4S5</accession>
<evidence type="ECO:0000256" key="5">
    <source>
        <dbReference type="ARBA" id="ARBA00022475"/>
    </source>
</evidence>
<evidence type="ECO:0000256" key="4">
    <source>
        <dbReference type="ARBA" id="ARBA00012438"/>
    </source>
</evidence>
<comment type="caution">
    <text evidence="18">The sequence shown here is derived from an EMBL/GenBank/DDBJ whole genome shotgun (WGS) entry which is preliminary data.</text>
</comment>
<dbReference type="FunFam" id="1.10.287.130:FF:000001">
    <property type="entry name" value="Two-component sensor histidine kinase"/>
    <property type="match status" value="1"/>
</dbReference>
<dbReference type="SMART" id="SM00388">
    <property type="entry name" value="HisKA"/>
    <property type="match status" value="1"/>
</dbReference>
<dbReference type="InterPro" id="IPR003661">
    <property type="entry name" value="HisK_dim/P_dom"/>
</dbReference>
<dbReference type="GO" id="GO:0005886">
    <property type="term" value="C:plasma membrane"/>
    <property type="evidence" value="ECO:0007669"/>
    <property type="project" value="UniProtKB-SubCell"/>
</dbReference>
<keyword evidence="8 15" id="KW-0812">Transmembrane</keyword>
<evidence type="ECO:0000313" key="18">
    <source>
        <dbReference type="EMBL" id="OHW61538.1"/>
    </source>
</evidence>
<dbReference type="InterPro" id="IPR003594">
    <property type="entry name" value="HATPase_dom"/>
</dbReference>
<evidence type="ECO:0000259" key="16">
    <source>
        <dbReference type="PROSITE" id="PS50109"/>
    </source>
</evidence>
<feature type="transmembrane region" description="Helical" evidence="15">
    <location>
        <begin position="179"/>
        <end position="201"/>
    </location>
</feature>
<dbReference type="CDD" id="cd00075">
    <property type="entry name" value="HATPase"/>
    <property type="match status" value="1"/>
</dbReference>
<dbReference type="InterPro" id="IPR036097">
    <property type="entry name" value="HisK_dim/P_sf"/>
</dbReference>
<sequence>MVIDGERKTRVQGIKKRWVYNYVIIILAVLMVLEIGFMIFIKNYYYGDISRRVSDRAVDTTQFYHIYLDSSDYTLEEIADRMVRDFPRRDDESLEFQIVDTSGDVIVSSSGFYVDRTIDTSDYTEALKGNLGTWQGRDPETEERIMAASSPIERASGEVIGAIRYITSLEEANKTIIKIFMVSMLFVLLTVAMMMMMSVLFSKSIINPLNEINEVAKKMAEGQFSERIEKHYNDEIGELADTINYMAGEIVNSANLKNEFISSISHELRTPLTSIKGWSETIVTGDFEDKEEARLGLNIIIKETTRLSQMVEELLDFSKMESGRIVLHLEDVDIRSELEDIVSIARLRAKKDGIDLLYHRTEELPLVVGDKNRLKQVFINIIDNAIKFTPEGKDVYVEADSDEEYVYVKIRDEGIGIPKEDLDHIYEKFFKGKSKKSGSGIGLAISKEIMNLHKGELRVDSEVDEGTTVTLVIPLKEEA</sequence>
<dbReference type="InterPro" id="IPR005467">
    <property type="entry name" value="His_kinase_dom"/>
</dbReference>
<dbReference type="InterPro" id="IPR050398">
    <property type="entry name" value="HssS/ArlS-like"/>
</dbReference>
<dbReference type="PROSITE" id="PS50109">
    <property type="entry name" value="HIS_KIN"/>
    <property type="match status" value="1"/>
</dbReference>
<protein>
    <recommendedName>
        <fullName evidence="4">histidine kinase</fullName>
        <ecNumber evidence="4">2.7.13.3</ecNumber>
    </recommendedName>
</protein>
<name>A0A1S1V4S5_9FIRM</name>
<evidence type="ECO:0000256" key="6">
    <source>
        <dbReference type="ARBA" id="ARBA00022553"/>
    </source>
</evidence>
<dbReference type="Gene3D" id="3.30.565.10">
    <property type="entry name" value="Histidine kinase-like ATPase, C-terminal domain"/>
    <property type="match status" value="1"/>
</dbReference>
<evidence type="ECO:0000256" key="3">
    <source>
        <dbReference type="ARBA" id="ARBA00004651"/>
    </source>
</evidence>
<reference evidence="18 19" key="1">
    <citation type="submission" date="2016-09" db="EMBL/GenBank/DDBJ databases">
        <title>Genome sequence of Eubacterium angustum.</title>
        <authorList>
            <person name="Poehlein A."/>
            <person name="Daniel R."/>
        </authorList>
    </citation>
    <scope>NUCLEOTIDE SEQUENCE [LARGE SCALE GENOMIC DNA]</scope>
    <source>
        <strain evidence="18 19">DSM 1989</strain>
    </source>
</reference>
<dbReference type="InterPro" id="IPR029151">
    <property type="entry name" value="Sensor-like_sf"/>
</dbReference>
<evidence type="ECO:0000256" key="1">
    <source>
        <dbReference type="ARBA" id="ARBA00000085"/>
    </source>
</evidence>
<feature type="transmembrane region" description="Helical" evidence="15">
    <location>
        <begin position="20"/>
        <end position="41"/>
    </location>
</feature>
<evidence type="ECO:0000256" key="9">
    <source>
        <dbReference type="ARBA" id="ARBA00022741"/>
    </source>
</evidence>
<dbReference type="Pfam" id="PF02518">
    <property type="entry name" value="HATPase_c"/>
    <property type="match status" value="1"/>
</dbReference>
<dbReference type="GO" id="GO:0045121">
    <property type="term" value="C:membrane raft"/>
    <property type="evidence" value="ECO:0007669"/>
    <property type="project" value="UniProtKB-SubCell"/>
</dbReference>
<dbReference type="PANTHER" id="PTHR45528">
    <property type="entry name" value="SENSOR HISTIDINE KINASE CPXA"/>
    <property type="match status" value="1"/>
</dbReference>
<dbReference type="Gene3D" id="1.10.287.130">
    <property type="match status" value="1"/>
</dbReference>
<dbReference type="GO" id="GO:0005524">
    <property type="term" value="F:ATP binding"/>
    <property type="evidence" value="ECO:0007669"/>
    <property type="project" value="UniProtKB-KW"/>
</dbReference>
<evidence type="ECO:0000313" key="19">
    <source>
        <dbReference type="Proteomes" id="UP000180254"/>
    </source>
</evidence>
<keyword evidence="9" id="KW-0547">Nucleotide-binding</keyword>
<keyword evidence="19" id="KW-1185">Reference proteome</keyword>